<sequence length="161" mass="17759">MEYQSESPNLHLEPATNGFLLSIAKWTRFLSIIGLIFIGLLVLLAAGIFLFSSTFASVAALNDPKSAGPGAAALFLSGGFMTFTYLVIALFYFFPIYYLYKFSSLLKQAITTRNSELLTESFKNLKSHFKFIGIITLIIVGFYALILLLTLIGGASFLMQK</sequence>
<keyword evidence="3" id="KW-1185">Reference proteome</keyword>
<feature type="transmembrane region" description="Helical" evidence="1">
    <location>
        <begin position="71"/>
        <end position="100"/>
    </location>
</feature>
<keyword evidence="1" id="KW-0472">Membrane</keyword>
<dbReference type="Proteomes" id="UP000679691">
    <property type="component" value="Unassembled WGS sequence"/>
</dbReference>
<protein>
    <recommendedName>
        <fullName evidence="4">DUF5362 domain-containing protein</fullName>
    </recommendedName>
</protein>
<keyword evidence="1" id="KW-1133">Transmembrane helix</keyword>
<comment type="caution">
    <text evidence="2">The sequence shown here is derived from an EMBL/GenBank/DDBJ whole genome shotgun (WGS) entry which is preliminary data.</text>
</comment>
<feature type="transmembrane region" description="Helical" evidence="1">
    <location>
        <begin position="131"/>
        <end position="159"/>
    </location>
</feature>
<gene>
    <name evidence="2" type="ORF">J5U18_09445</name>
</gene>
<accession>A0A8T4HCD5</accession>
<evidence type="ECO:0008006" key="4">
    <source>
        <dbReference type="Google" id="ProtNLM"/>
    </source>
</evidence>
<dbReference type="EMBL" id="JAGKSB010000010">
    <property type="protein sequence ID" value="MBP3943786.1"/>
    <property type="molecule type" value="Genomic_DNA"/>
</dbReference>
<evidence type="ECO:0000256" key="1">
    <source>
        <dbReference type="SAM" id="Phobius"/>
    </source>
</evidence>
<feature type="transmembrane region" description="Helical" evidence="1">
    <location>
        <begin position="29"/>
        <end position="51"/>
    </location>
</feature>
<keyword evidence="1" id="KW-0812">Transmembrane</keyword>
<organism evidence="2 3">
    <name type="scientific">Rhinopithecimicrobium faecis</name>
    <dbReference type="NCBI Taxonomy" id="2820698"/>
    <lineage>
        <taxon>Bacteria</taxon>
        <taxon>Pseudomonadati</taxon>
        <taxon>Bacteroidota</taxon>
        <taxon>Sphingobacteriia</taxon>
        <taxon>Sphingobacteriales</taxon>
        <taxon>Sphingobacteriaceae</taxon>
        <taxon>Rhinopithecimicrobium</taxon>
    </lineage>
</organism>
<name>A0A8T4HCD5_9SPHI</name>
<dbReference type="RefSeq" id="WP_353547286.1">
    <property type="nucleotide sequence ID" value="NZ_JAGKSB010000010.1"/>
</dbReference>
<proteinExistence type="predicted"/>
<reference evidence="2" key="1">
    <citation type="submission" date="2021-03" db="EMBL/GenBank/DDBJ databases">
        <authorList>
            <person name="Lu T."/>
            <person name="Wang Q."/>
            <person name="Han X."/>
        </authorList>
    </citation>
    <scope>NUCLEOTIDE SEQUENCE</scope>
    <source>
        <strain evidence="2">WQ 2009</strain>
    </source>
</reference>
<dbReference type="AlphaFoldDB" id="A0A8T4HCD5"/>
<evidence type="ECO:0000313" key="3">
    <source>
        <dbReference type="Proteomes" id="UP000679691"/>
    </source>
</evidence>
<evidence type="ECO:0000313" key="2">
    <source>
        <dbReference type="EMBL" id="MBP3943786.1"/>
    </source>
</evidence>